<dbReference type="KEGG" id="azo:azo0058"/>
<evidence type="ECO:0000313" key="3">
    <source>
        <dbReference type="EMBL" id="CAL92676.1"/>
    </source>
</evidence>
<keyword evidence="4" id="KW-1185">Reference proteome</keyword>
<accession>A1K1H1</accession>
<dbReference type="AlphaFoldDB" id="A1K1H1"/>
<feature type="chain" id="PRO_5002635732" evidence="2">
    <location>
        <begin position="32"/>
        <end position="393"/>
    </location>
</feature>
<dbReference type="HOGENOM" id="CLU_054010_0_0_4"/>
<evidence type="ECO:0000313" key="4">
    <source>
        <dbReference type="Proteomes" id="UP000002588"/>
    </source>
</evidence>
<organism evidence="3 4">
    <name type="scientific">Azoarcus sp. (strain BH72)</name>
    <dbReference type="NCBI Taxonomy" id="418699"/>
    <lineage>
        <taxon>Bacteria</taxon>
        <taxon>Pseudomonadati</taxon>
        <taxon>Pseudomonadota</taxon>
        <taxon>Betaproteobacteria</taxon>
        <taxon>Rhodocyclales</taxon>
        <taxon>Zoogloeaceae</taxon>
        <taxon>Azoarcus</taxon>
    </lineage>
</organism>
<protein>
    <submittedName>
        <fullName evidence="3">Hypothetical secreted protein</fullName>
    </submittedName>
</protein>
<dbReference type="RefSeq" id="WP_011763795.1">
    <property type="nucleotide sequence ID" value="NC_008702.1"/>
</dbReference>
<keyword evidence="2" id="KW-0732">Signal</keyword>
<sequence length="393" mass="42140">MSAAARPARMLRVLGAALPLLLGAAGAPAAAAFDPLALQPEPPADDTTTAPPPWHGSGPGLRLELAREQQDRAGGGSQGYSSVVLDFRGEWRTEAGLRLALSDRYERRIGGDAARNRNALREAYASLAAAPGWYVDFGRINWRNGVGSGYNPTDYLKRGADIEQGSLDPRAQRENRLGTVMLRQQWVGAAGSAQLALIPALADGPESSLTAPGWSRTNRERAALLKLAPTVDERTSLDLLAYTRAGDAPQVGANLTRLLGDAWVLHAEFSRGRRAAAPGAPLRQADDSAIGLAWTTPPGAVLTLEHQHDGGARQRALFARLAWDDAFGLAGLDVSAFVRRTLDSRARRWQIELGWAAGDRDDLRLRWAGSDGTTDPAAPTPRHSLNLAWLHAF</sequence>
<reference evidence="3 4" key="1">
    <citation type="journal article" date="2006" name="Nat. Biotechnol.">
        <title>Complete genome of the mutualistic, N2-fixing grass endophyte Azoarcus sp. strain BH72.</title>
        <authorList>
            <person name="Krause A."/>
            <person name="Ramakumar A."/>
            <person name="Bartels D."/>
            <person name="Battistoni F."/>
            <person name="Bekel T."/>
            <person name="Boch J."/>
            <person name="Boehm M."/>
            <person name="Friedrich F."/>
            <person name="Hurek T."/>
            <person name="Krause L."/>
            <person name="Linke B."/>
            <person name="McHardy A.C."/>
            <person name="Sarkar A."/>
            <person name="Schneiker S."/>
            <person name="Syed A.A."/>
            <person name="Thauer R."/>
            <person name="Vorhoelter F.-J."/>
            <person name="Weidner S."/>
            <person name="Puehler A."/>
            <person name="Reinhold-Hurek B."/>
            <person name="Kaiser O."/>
            <person name="Goesmann A."/>
        </authorList>
    </citation>
    <scope>NUCLEOTIDE SEQUENCE [LARGE SCALE GENOMIC DNA]</scope>
    <source>
        <strain evidence="3 4">BH72</strain>
    </source>
</reference>
<name>A1K1H1_AZOSB</name>
<dbReference type="Proteomes" id="UP000002588">
    <property type="component" value="Chromosome"/>
</dbReference>
<feature type="signal peptide" evidence="2">
    <location>
        <begin position="1"/>
        <end position="31"/>
    </location>
</feature>
<dbReference type="EMBL" id="AM406670">
    <property type="protein sequence ID" value="CAL92676.1"/>
    <property type="molecule type" value="Genomic_DNA"/>
</dbReference>
<dbReference type="eggNOG" id="ENOG502ZC6H">
    <property type="taxonomic scope" value="Bacteria"/>
</dbReference>
<dbReference type="STRING" id="62928.azo0058"/>
<proteinExistence type="predicted"/>
<gene>
    <name evidence="3" type="ordered locus">azo0058</name>
</gene>
<evidence type="ECO:0000256" key="2">
    <source>
        <dbReference type="SAM" id="SignalP"/>
    </source>
</evidence>
<feature type="region of interest" description="Disordered" evidence="1">
    <location>
        <begin position="37"/>
        <end position="61"/>
    </location>
</feature>
<evidence type="ECO:0000256" key="1">
    <source>
        <dbReference type="SAM" id="MobiDB-lite"/>
    </source>
</evidence>